<feature type="domain" description="Ig-like" evidence="6">
    <location>
        <begin position="297"/>
        <end position="391"/>
    </location>
</feature>
<dbReference type="AlphaFoldDB" id="A0A8T0FWY2"/>
<sequence>MFSKITSTFGLSGHQQSRNEMIFNRFSGTAYTTAHASRHVKKIFVTPVLFFRNKRWLVWDSGWVLLLLLFKVLESVKDIPVIVTVAGSKAVIPCNVTEHLQEDGASMILWYRLDNPNPIYTLDIRKTTIKRAKHFPSPEVQERIHFDVSVHPPVLIITPVVPEDAEVYKCRVDLRKTRTLILQSRLKVIVPPHDPIIMDEYGQRLKGVIGPFDEGSTLTLICDVDGGNPHPSVTWWRDEVLVDDIFNVTTKGFVRNKLTVNKIRRSDLMAQYSCKASNTNLTKPKVESIHLDMNLLPLHVEIIDSNHPMLAGERYYIECQAKGSRPPAITRWWLGGNKITSGFSEEIDEENGNITTNTLQFVPIPEDDGRPLTCKAANPAIPKTTIETTLNLNIHFIPVVNLTVNGSSKNMDIIEDNYIHMECSISANPPVYDITWYFRKHTVRTIEPLGILITNQTLVIERAKREHNGSYHCSAENFVNRGTSNSIHLTIKYTPKCKRHDPQKFVISETETVNVSCDVYADPNNVSFLWSLENSEGIVILQNWSSLYVLNYSPVTDSGYGVIFCWGQNSVGIQESPCQFQLFAASIPDAPHSCIVSNLTLHSFSVECEAGYNGSLLQVFHLEVYSSKKEELKYNVTQVKSPTFKIDGLSPGTSYVLLVYSSNVKGASHYVALVATTLHPAERRTAQETQIVILWRILIGVIVIVFFLLSVNGLVLIARKLQDNADLSEENVRNSNEAEKKDLEEGADANEKGPDIIPQSADSEVFFMSGKLVEAPNTTDIETLPFEPRKYKHTVL</sequence>
<comment type="caution">
    <text evidence="8">The sequence shown here is derived from an EMBL/GenBank/DDBJ whole genome shotgun (WGS) entry which is preliminary data.</text>
</comment>
<keyword evidence="5" id="KW-0812">Transmembrane</keyword>
<feature type="domain" description="Fibronectin type-III" evidence="7">
    <location>
        <begin position="590"/>
        <end position="681"/>
    </location>
</feature>
<organism evidence="8 9">
    <name type="scientific">Argiope bruennichi</name>
    <name type="common">Wasp spider</name>
    <name type="synonym">Aranea bruennichi</name>
    <dbReference type="NCBI Taxonomy" id="94029"/>
    <lineage>
        <taxon>Eukaryota</taxon>
        <taxon>Metazoa</taxon>
        <taxon>Ecdysozoa</taxon>
        <taxon>Arthropoda</taxon>
        <taxon>Chelicerata</taxon>
        <taxon>Arachnida</taxon>
        <taxon>Araneae</taxon>
        <taxon>Araneomorphae</taxon>
        <taxon>Entelegynae</taxon>
        <taxon>Araneoidea</taxon>
        <taxon>Araneidae</taxon>
        <taxon>Argiope</taxon>
    </lineage>
</organism>
<feature type="domain" description="Ig-like" evidence="6">
    <location>
        <begin position="195"/>
        <end position="290"/>
    </location>
</feature>
<feature type="transmembrane region" description="Helical" evidence="5">
    <location>
        <begin position="693"/>
        <end position="718"/>
    </location>
</feature>
<feature type="domain" description="Ig-like" evidence="6">
    <location>
        <begin position="398"/>
        <end position="490"/>
    </location>
</feature>
<dbReference type="GO" id="GO:0016020">
    <property type="term" value="C:membrane"/>
    <property type="evidence" value="ECO:0007669"/>
    <property type="project" value="UniProtKB-SubCell"/>
</dbReference>
<evidence type="ECO:0000256" key="3">
    <source>
        <dbReference type="ARBA" id="ARBA00023157"/>
    </source>
</evidence>
<dbReference type="InterPro" id="IPR007110">
    <property type="entry name" value="Ig-like_dom"/>
</dbReference>
<dbReference type="SMART" id="SM00408">
    <property type="entry name" value="IGc2"/>
    <property type="match status" value="2"/>
</dbReference>
<keyword evidence="2 5" id="KW-0472">Membrane</keyword>
<reference evidence="8" key="1">
    <citation type="journal article" date="2020" name="bioRxiv">
        <title>Chromosome-level reference genome of the European wasp spider Argiope bruennichi: a resource for studies on range expansion and evolutionary adaptation.</title>
        <authorList>
            <person name="Sheffer M.M."/>
            <person name="Hoppe A."/>
            <person name="Krehenwinkel H."/>
            <person name="Uhl G."/>
            <person name="Kuss A.W."/>
            <person name="Jensen L."/>
            <person name="Jensen C."/>
            <person name="Gillespie R.G."/>
            <person name="Hoff K.J."/>
            <person name="Prost S."/>
        </authorList>
    </citation>
    <scope>NUCLEOTIDE SEQUENCE</scope>
</reference>
<dbReference type="SUPFAM" id="SSF49265">
    <property type="entry name" value="Fibronectin type III"/>
    <property type="match status" value="1"/>
</dbReference>
<dbReference type="PANTHER" id="PTHR23278">
    <property type="entry name" value="SIDESTEP PROTEIN"/>
    <property type="match status" value="1"/>
</dbReference>
<dbReference type="CDD" id="cd00063">
    <property type="entry name" value="FN3"/>
    <property type="match status" value="1"/>
</dbReference>
<dbReference type="PROSITE" id="PS50853">
    <property type="entry name" value="FN3"/>
    <property type="match status" value="1"/>
</dbReference>
<feature type="compositionally biased region" description="Basic and acidic residues" evidence="4">
    <location>
        <begin position="730"/>
        <end position="754"/>
    </location>
</feature>
<dbReference type="SUPFAM" id="SSF48726">
    <property type="entry name" value="Immunoglobulin"/>
    <property type="match status" value="5"/>
</dbReference>
<evidence type="ECO:0000313" key="9">
    <source>
        <dbReference type="Proteomes" id="UP000807504"/>
    </source>
</evidence>
<dbReference type="PANTHER" id="PTHR23278:SF19">
    <property type="entry name" value="OBSCURIN"/>
    <property type="match status" value="1"/>
</dbReference>
<dbReference type="InterPro" id="IPR036179">
    <property type="entry name" value="Ig-like_dom_sf"/>
</dbReference>
<keyword evidence="3" id="KW-1015">Disulfide bond</keyword>
<proteinExistence type="predicted"/>
<evidence type="ECO:0000256" key="1">
    <source>
        <dbReference type="ARBA" id="ARBA00004167"/>
    </source>
</evidence>
<keyword evidence="9" id="KW-1185">Reference proteome</keyword>
<name>A0A8T0FWY2_ARGBR</name>
<dbReference type="EMBL" id="JABXBU010000002">
    <property type="protein sequence ID" value="KAF8795232.1"/>
    <property type="molecule type" value="Genomic_DNA"/>
</dbReference>
<dbReference type="Gene3D" id="2.60.40.10">
    <property type="entry name" value="Immunoglobulins"/>
    <property type="match status" value="6"/>
</dbReference>
<evidence type="ECO:0000256" key="2">
    <source>
        <dbReference type="ARBA" id="ARBA00023136"/>
    </source>
</evidence>
<protein>
    <submittedName>
        <fullName evidence="8">Nephrin like protein</fullName>
    </submittedName>
</protein>
<evidence type="ECO:0000313" key="8">
    <source>
        <dbReference type="EMBL" id="KAF8795232.1"/>
    </source>
</evidence>
<dbReference type="Proteomes" id="UP000807504">
    <property type="component" value="Unassembled WGS sequence"/>
</dbReference>
<dbReference type="CDD" id="cd00096">
    <property type="entry name" value="Ig"/>
    <property type="match status" value="1"/>
</dbReference>
<dbReference type="InterPro" id="IPR003599">
    <property type="entry name" value="Ig_sub"/>
</dbReference>
<dbReference type="InterPro" id="IPR013783">
    <property type="entry name" value="Ig-like_fold"/>
</dbReference>
<dbReference type="PROSITE" id="PS50835">
    <property type="entry name" value="IG_LIKE"/>
    <property type="match status" value="5"/>
</dbReference>
<reference evidence="8" key="2">
    <citation type="submission" date="2020-06" db="EMBL/GenBank/DDBJ databases">
        <authorList>
            <person name="Sheffer M."/>
        </authorList>
    </citation>
    <scope>NUCLEOTIDE SEQUENCE</scope>
</reference>
<accession>A0A8T0FWY2</accession>
<feature type="domain" description="Ig-like" evidence="6">
    <location>
        <begin position="495"/>
        <end position="565"/>
    </location>
</feature>
<dbReference type="SMART" id="SM00409">
    <property type="entry name" value="IG"/>
    <property type="match status" value="5"/>
</dbReference>
<dbReference type="InterPro" id="IPR003598">
    <property type="entry name" value="Ig_sub2"/>
</dbReference>
<keyword evidence="5" id="KW-1133">Transmembrane helix</keyword>
<feature type="region of interest" description="Disordered" evidence="4">
    <location>
        <begin position="728"/>
        <end position="757"/>
    </location>
</feature>
<evidence type="ECO:0000259" key="6">
    <source>
        <dbReference type="PROSITE" id="PS50835"/>
    </source>
</evidence>
<gene>
    <name evidence="8" type="ORF">HNY73_003105</name>
</gene>
<evidence type="ECO:0000259" key="7">
    <source>
        <dbReference type="PROSITE" id="PS50853"/>
    </source>
</evidence>
<evidence type="ECO:0000256" key="4">
    <source>
        <dbReference type="SAM" id="MobiDB-lite"/>
    </source>
</evidence>
<dbReference type="InterPro" id="IPR036116">
    <property type="entry name" value="FN3_sf"/>
</dbReference>
<dbReference type="Pfam" id="PF08205">
    <property type="entry name" value="C2-set_2"/>
    <property type="match status" value="1"/>
</dbReference>
<dbReference type="SMART" id="SM00060">
    <property type="entry name" value="FN3"/>
    <property type="match status" value="1"/>
</dbReference>
<comment type="subcellular location">
    <subcellularLocation>
        <location evidence="1">Membrane</location>
        <topology evidence="1">Single-pass membrane protein</topology>
    </subcellularLocation>
</comment>
<feature type="domain" description="Ig-like" evidence="6">
    <location>
        <begin position="87"/>
        <end position="181"/>
    </location>
</feature>
<dbReference type="InterPro" id="IPR003961">
    <property type="entry name" value="FN3_dom"/>
</dbReference>
<evidence type="ECO:0000256" key="5">
    <source>
        <dbReference type="SAM" id="Phobius"/>
    </source>
</evidence>
<dbReference type="Pfam" id="PF13927">
    <property type="entry name" value="Ig_3"/>
    <property type="match status" value="2"/>
</dbReference>
<dbReference type="InterPro" id="IPR013162">
    <property type="entry name" value="CD80_C2-set"/>
</dbReference>